<organism evidence="4 5">
    <name type="scientific">Paenibacillus aurantiacus</name>
    <dbReference type="NCBI Taxonomy" id="1936118"/>
    <lineage>
        <taxon>Bacteria</taxon>
        <taxon>Bacillati</taxon>
        <taxon>Bacillota</taxon>
        <taxon>Bacilli</taxon>
        <taxon>Bacillales</taxon>
        <taxon>Paenibacillaceae</taxon>
        <taxon>Paenibacillus</taxon>
    </lineage>
</organism>
<dbReference type="Pfam" id="PF00440">
    <property type="entry name" value="TetR_N"/>
    <property type="match status" value="1"/>
</dbReference>
<feature type="DNA-binding region" description="H-T-H motif" evidence="2">
    <location>
        <begin position="31"/>
        <end position="50"/>
    </location>
</feature>
<dbReference type="PRINTS" id="PR00455">
    <property type="entry name" value="HTHTETR"/>
</dbReference>
<reference evidence="4 5" key="1">
    <citation type="submission" date="2024-09" db="EMBL/GenBank/DDBJ databases">
        <authorList>
            <person name="Sun Q."/>
            <person name="Mori K."/>
        </authorList>
    </citation>
    <scope>NUCLEOTIDE SEQUENCE [LARGE SCALE GENOMIC DNA]</scope>
    <source>
        <strain evidence="4 5">TISTR 2452</strain>
    </source>
</reference>
<gene>
    <name evidence="4" type="ORF">ACFFSY_10845</name>
</gene>
<evidence type="ECO:0000313" key="5">
    <source>
        <dbReference type="Proteomes" id="UP001589747"/>
    </source>
</evidence>
<dbReference type="EMBL" id="JBHMDO010000017">
    <property type="protein sequence ID" value="MFB9326412.1"/>
    <property type="molecule type" value="Genomic_DNA"/>
</dbReference>
<evidence type="ECO:0000256" key="2">
    <source>
        <dbReference type="PROSITE-ProRule" id="PRU00335"/>
    </source>
</evidence>
<keyword evidence="1 2" id="KW-0238">DNA-binding</keyword>
<protein>
    <submittedName>
        <fullName evidence="4">TetR/AcrR family transcriptional regulator</fullName>
    </submittedName>
</protein>
<dbReference type="InterPro" id="IPR036271">
    <property type="entry name" value="Tet_transcr_reg_TetR-rel_C_sf"/>
</dbReference>
<comment type="caution">
    <text evidence="4">The sequence shown here is derived from an EMBL/GenBank/DDBJ whole genome shotgun (WGS) entry which is preliminary data.</text>
</comment>
<dbReference type="PROSITE" id="PS50977">
    <property type="entry name" value="HTH_TETR_2"/>
    <property type="match status" value="1"/>
</dbReference>
<proteinExistence type="predicted"/>
<dbReference type="PANTHER" id="PTHR30328:SF54">
    <property type="entry name" value="HTH-TYPE TRANSCRIPTIONAL REPRESSOR SCO4008"/>
    <property type="match status" value="1"/>
</dbReference>
<dbReference type="Gene3D" id="1.10.357.10">
    <property type="entry name" value="Tetracycline Repressor, domain 2"/>
    <property type="match status" value="1"/>
</dbReference>
<accession>A0ABV5KME7</accession>
<evidence type="ECO:0000259" key="3">
    <source>
        <dbReference type="PROSITE" id="PS50977"/>
    </source>
</evidence>
<dbReference type="RefSeq" id="WP_377493648.1">
    <property type="nucleotide sequence ID" value="NZ_JBHMDO010000017.1"/>
</dbReference>
<sequence length="213" mass="24226">MGEIRNAERTRKTILQAAKAEFFEKGYTGARIESIAKRAGINKQLIYHYFKSKDSLINEVIDSFVTSLPSGNFVLPENPAHIADFRYKVNLEHLMDFLKFTAWEAIDSVPENSNGEERRKAILQSYVADMQAKQEAGLVPKELDPALITLMISSLTIYPLLYSNVTRMITGHAAEDPEFQAKWGQFLRLISERLFEDRGVRQGPGPSDERRES</sequence>
<dbReference type="InterPro" id="IPR001647">
    <property type="entry name" value="HTH_TetR"/>
</dbReference>
<dbReference type="Proteomes" id="UP001589747">
    <property type="component" value="Unassembled WGS sequence"/>
</dbReference>
<dbReference type="SUPFAM" id="SSF48498">
    <property type="entry name" value="Tetracyclin repressor-like, C-terminal domain"/>
    <property type="match status" value="1"/>
</dbReference>
<evidence type="ECO:0000313" key="4">
    <source>
        <dbReference type="EMBL" id="MFB9326412.1"/>
    </source>
</evidence>
<name>A0ABV5KME7_9BACL</name>
<dbReference type="InterPro" id="IPR050109">
    <property type="entry name" value="HTH-type_TetR-like_transc_reg"/>
</dbReference>
<dbReference type="PANTHER" id="PTHR30328">
    <property type="entry name" value="TRANSCRIPTIONAL REPRESSOR"/>
    <property type="match status" value="1"/>
</dbReference>
<keyword evidence="5" id="KW-1185">Reference proteome</keyword>
<dbReference type="SUPFAM" id="SSF46689">
    <property type="entry name" value="Homeodomain-like"/>
    <property type="match status" value="1"/>
</dbReference>
<feature type="domain" description="HTH tetR-type" evidence="3">
    <location>
        <begin position="8"/>
        <end position="68"/>
    </location>
</feature>
<evidence type="ECO:0000256" key="1">
    <source>
        <dbReference type="ARBA" id="ARBA00023125"/>
    </source>
</evidence>
<dbReference type="InterPro" id="IPR009057">
    <property type="entry name" value="Homeodomain-like_sf"/>
</dbReference>